<reference evidence="2" key="2">
    <citation type="submission" date="2020-05" db="UniProtKB">
        <authorList>
            <consortium name="EnsemblMetazoa"/>
        </authorList>
    </citation>
    <scope>IDENTIFICATION</scope>
    <source>
        <strain evidence="2">IAEA</strain>
    </source>
</reference>
<evidence type="ECO:0000313" key="2">
    <source>
        <dbReference type="EnsemblMetazoa" id="GBRI006080-PA"/>
    </source>
</evidence>
<keyword evidence="3" id="KW-1185">Reference proteome</keyword>
<organism evidence="2 3">
    <name type="scientific">Glossina brevipalpis</name>
    <dbReference type="NCBI Taxonomy" id="37001"/>
    <lineage>
        <taxon>Eukaryota</taxon>
        <taxon>Metazoa</taxon>
        <taxon>Ecdysozoa</taxon>
        <taxon>Arthropoda</taxon>
        <taxon>Hexapoda</taxon>
        <taxon>Insecta</taxon>
        <taxon>Pterygota</taxon>
        <taxon>Neoptera</taxon>
        <taxon>Endopterygota</taxon>
        <taxon>Diptera</taxon>
        <taxon>Brachycera</taxon>
        <taxon>Muscomorpha</taxon>
        <taxon>Hippoboscoidea</taxon>
        <taxon>Glossinidae</taxon>
        <taxon>Glossina</taxon>
    </lineage>
</organism>
<protein>
    <submittedName>
        <fullName evidence="2">Uncharacterized protein</fullName>
    </submittedName>
</protein>
<feature type="transmembrane region" description="Helical" evidence="1">
    <location>
        <begin position="46"/>
        <end position="70"/>
    </location>
</feature>
<sequence>MKITKETIIDFCLLCFCALEPKHPSIHLQTGMYAYSVIASYCDDDVLVRAMVVVLAVFCYEMPIALLSYLRTQTREERNHLNVYGHNIAKRNDVLSMARAQRMITTENDDISIGFVISKVPTIQRLVLVVSHMHIVPAYDISHLPEEECGVDVGDFSLLTMLDMIDN</sequence>
<keyword evidence="1" id="KW-0812">Transmembrane</keyword>
<dbReference type="AlphaFoldDB" id="A0A1A9W4K2"/>
<dbReference type="EnsemblMetazoa" id="GBRI006080-RA">
    <property type="protein sequence ID" value="GBRI006080-PA"/>
    <property type="gene ID" value="GBRI006080"/>
</dbReference>
<name>A0A1A9W4K2_9MUSC</name>
<dbReference type="VEuPathDB" id="VectorBase:GBRI006080"/>
<evidence type="ECO:0000256" key="1">
    <source>
        <dbReference type="SAM" id="Phobius"/>
    </source>
</evidence>
<keyword evidence="1" id="KW-1133">Transmembrane helix</keyword>
<evidence type="ECO:0000313" key="3">
    <source>
        <dbReference type="Proteomes" id="UP000091820"/>
    </source>
</evidence>
<dbReference type="Proteomes" id="UP000091820">
    <property type="component" value="Unassembled WGS sequence"/>
</dbReference>
<keyword evidence="1" id="KW-0472">Membrane</keyword>
<accession>A0A1A9W4K2</accession>
<reference evidence="3" key="1">
    <citation type="submission" date="2014-03" db="EMBL/GenBank/DDBJ databases">
        <authorList>
            <person name="Aksoy S."/>
            <person name="Warren W."/>
            <person name="Wilson R.K."/>
        </authorList>
    </citation>
    <scope>NUCLEOTIDE SEQUENCE [LARGE SCALE GENOMIC DNA]</scope>
    <source>
        <strain evidence="3">IAEA</strain>
    </source>
</reference>
<proteinExistence type="predicted"/>